<dbReference type="PANTHER" id="PTHR42985">
    <property type="entry name" value="SODIUM-COUPLED MONOCARBOXYLATE TRANSPORTER"/>
    <property type="match status" value="1"/>
</dbReference>
<evidence type="ECO:0000256" key="3">
    <source>
        <dbReference type="ARBA" id="ARBA00022448"/>
    </source>
</evidence>
<keyword evidence="3" id="KW-0813">Transport</keyword>
<dbReference type="GO" id="GO:0005886">
    <property type="term" value="C:plasma membrane"/>
    <property type="evidence" value="ECO:0007669"/>
    <property type="project" value="UniProtKB-SubCell"/>
</dbReference>
<dbReference type="InterPro" id="IPR051163">
    <property type="entry name" value="Sodium:Solute_Symporter_SSF"/>
</dbReference>
<evidence type="ECO:0000256" key="8">
    <source>
        <dbReference type="ARBA" id="ARBA00023065"/>
    </source>
</evidence>
<keyword evidence="4" id="KW-1003">Cell membrane</keyword>
<evidence type="ECO:0000256" key="7">
    <source>
        <dbReference type="ARBA" id="ARBA00023053"/>
    </source>
</evidence>
<feature type="transmembrane region" description="Helical" evidence="12">
    <location>
        <begin position="12"/>
        <end position="33"/>
    </location>
</feature>
<evidence type="ECO:0000256" key="12">
    <source>
        <dbReference type="SAM" id="Phobius"/>
    </source>
</evidence>
<comment type="similarity">
    <text evidence="2 11">Belongs to the sodium:solute symporter (SSF) (TC 2.A.21) family.</text>
</comment>
<evidence type="ECO:0000256" key="9">
    <source>
        <dbReference type="ARBA" id="ARBA00023136"/>
    </source>
</evidence>
<protein>
    <submittedName>
        <fullName evidence="13">Uncharacterized protein</fullName>
    </submittedName>
</protein>
<dbReference type="GO" id="GO:0006814">
    <property type="term" value="P:sodium ion transport"/>
    <property type="evidence" value="ECO:0007669"/>
    <property type="project" value="UniProtKB-KW"/>
</dbReference>
<dbReference type="Proteomes" id="UP000676336">
    <property type="component" value="Unassembled WGS sequence"/>
</dbReference>
<evidence type="ECO:0000256" key="10">
    <source>
        <dbReference type="ARBA" id="ARBA00023201"/>
    </source>
</evidence>
<sequence length="49" mass="5083">MKAVIWTDVLQAVVILVGLLAAIIQGFIALGGVRAAMSIASKGGRIEFN</sequence>
<evidence type="ECO:0000313" key="14">
    <source>
        <dbReference type="Proteomes" id="UP000676336"/>
    </source>
</evidence>
<keyword evidence="7" id="KW-0915">Sodium</keyword>
<evidence type="ECO:0000256" key="5">
    <source>
        <dbReference type="ARBA" id="ARBA00022692"/>
    </source>
</evidence>
<keyword evidence="9 12" id="KW-0472">Membrane</keyword>
<dbReference type="AlphaFoldDB" id="A0A8S3JUB4"/>
<evidence type="ECO:0000256" key="2">
    <source>
        <dbReference type="ARBA" id="ARBA00006434"/>
    </source>
</evidence>
<dbReference type="PROSITE" id="PS50283">
    <property type="entry name" value="NA_SOLUT_SYMP_3"/>
    <property type="match status" value="1"/>
</dbReference>
<evidence type="ECO:0000256" key="4">
    <source>
        <dbReference type="ARBA" id="ARBA00022475"/>
    </source>
</evidence>
<evidence type="ECO:0000313" key="13">
    <source>
        <dbReference type="EMBL" id="CAF5223191.1"/>
    </source>
</evidence>
<keyword evidence="8" id="KW-0406">Ion transport</keyword>
<organism evidence="13 14">
    <name type="scientific">Rotaria magnacalcarata</name>
    <dbReference type="NCBI Taxonomy" id="392030"/>
    <lineage>
        <taxon>Eukaryota</taxon>
        <taxon>Metazoa</taxon>
        <taxon>Spiralia</taxon>
        <taxon>Gnathifera</taxon>
        <taxon>Rotifera</taxon>
        <taxon>Eurotatoria</taxon>
        <taxon>Bdelloidea</taxon>
        <taxon>Philodinida</taxon>
        <taxon>Philodinidae</taxon>
        <taxon>Rotaria</taxon>
    </lineage>
</organism>
<feature type="non-terminal residue" evidence="13">
    <location>
        <position position="1"/>
    </location>
</feature>
<evidence type="ECO:0000256" key="6">
    <source>
        <dbReference type="ARBA" id="ARBA00022989"/>
    </source>
</evidence>
<dbReference type="Gene3D" id="1.20.1730.10">
    <property type="entry name" value="Sodium/glucose cotransporter"/>
    <property type="match status" value="1"/>
</dbReference>
<evidence type="ECO:0000256" key="11">
    <source>
        <dbReference type="RuleBase" id="RU362091"/>
    </source>
</evidence>
<dbReference type="InterPro" id="IPR038377">
    <property type="entry name" value="Na/Glc_symporter_sf"/>
</dbReference>
<proteinExistence type="inferred from homology"/>
<reference evidence="13" key="1">
    <citation type="submission" date="2021-02" db="EMBL/GenBank/DDBJ databases">
        <authorList>
            <person name="Nowell W R."/>
        </authorList>
    </citation>
    <scope>NUCLEOTIDE SEQUENCE</scope>
</reference>
<evidence type="ECO:0000256" key="1">
    <source>
        <dbReference type="ARBA" id="ARBA00004651"/>
    </source>
</evidence>
<accession>A0A8S3JUB4</accession>
<name>A0A8S3JUB4_9BILA</name>
<comment type="subcellular location">
    <subcellularLocation>
        <location evidence="1">Cell membrane</location>
        <topology evidence="1">Multi-pass membrane protein</topology>
    </subcellularLocation>
</comment>
<comment type="caution">
    <text evidence="13">The sequence shown here is derived from an EMBL/GenBank/DDBJ whole genome shotgun (WGS) entry which is preliminary data.</text>
</comment>
<dbReference type="EMBL" id="CAJOBI010354570">
    <property type="protein sequence ID" value="CAF5223191.1"/>
    <property type="molecule type" value="Genomic_DNA"/>
</dbReference>
<gene>
    <name evidence="13" type="ORF">SMN809_LOCUS83202</name>
</gene>
<keyword evidence="10" id="KW-0739">Sodium transport</keyword>
<dbReference type="GO" id="GO:0015293">
    <property type="term" value="F:symporter activity"/>
    <property type="evidence" value="ECO:0007669"/>
    <property type="project" value="TreeGrafter"/>
</dbReference>
<keyword evidence="5 12" id="KW-0812">Transmembrane</keyword>
<dbReference type="InterPro" id="IPR001734">
    <property type="entry name" value="Na/solute_symporter"/>
</dbReference>
<feature type="non-terminal residue" evidence="13">
    <location>
        <position position="49"/>
    </location>
</feature>
<dbReference type="PANTHER" id="PTHR42985:SF45">
    <property type="entry name" value="SODIUM_IODIDE COTRANSPORTER-LIKE"/>
    <property type="match status" value="1"/>
</dbReference>
<dbReference type="Pfam" id="PF00474">
    <property type="entry name" value="SSF"/>
    <property type="match status" value="1"/>
</dbReference>
<keyword evidence="6 12" id="KW-1133">Transmembrane helix</keyword>